<keyword evidence="2" id="KW-1003">Cell membrane</keyword>
<feature type="signal peptide" evidence="5">
    <location>
        <begin position="1"/>
        <end position="23"/>
    </location>
</feature>
<evidence type="ECO:0000256" key="3">
    <source>
        <dbReference type="ARBA" id="ARBA00023136"/>
    </source>
</evidence>
<protein>
    <submittedName>
        <fullName evidence="6">Uncharacterized protein</fullName>
    </submittedName>
</protein>
<feature type="chain" id="PRO_5031420435" evidence="5">
    <location>
        <begin position="24"/>
        <end position="424"/>
    </location>
</feature>
<keyword evidence="3 4" id="KW-0472">Membrane</keyword>
<dbReference type="Pfam" id="PF06977">
    <property type="entry name" value="SdiA-regulated"/>
    <property type="match status" value="1"/>
</dbReference>
<evidence type="ECO:0000256" key="2">
    <source>
        <dbReference type="ARBA" id="ARBA00022475"/>
    </source>
</evidence>
<evidence type="ECO:0000313" key="6">
    <source>
        <dbReference type="EMBL" id="CAE2230415.1"/>
    </source>
</evidence>
<dbReference type="SUPFAM" id="SSF101898">
    <property type="entry name" value="NHL repeat"/>
    <property type="match status" value="1"/>
</dbReference>
<name>A0A7S4IIH3_9EUKA</name>
<dbReference type="GO" id="GO:0005886">
    <property type="term" value="C:plasma membrane"/>
    <property type="evidence" value="ECO:0007669"/>
    <property type="project" value="UniProtKB-SubCell"/>
</dbReference>
<evidence type="ECO:0000256" key="5">
    <source>
        <dbReference type="SAM" id="SignalP"/>
    </source>
</evidence>
<evidence type="ECO:0000256" key="1">
    <source>
        <dbReference type="ARBA" id="ARBA00004236"/>
    </source>
</evidence>
<dbReference type="EMBL" id="HBKP01018201">
    <property type="protein sequence ID" value="CAE2230415.1"/>
    <property type="molecule type" value="Transcribed_RNA"/>
</dbReference>
<feature type="transmembrane region" description="Helical" evidence="4">
    <location>
        <begin position="332"/>
        <end position="353"/>
    </location>
</feature>
<accession>A0A7S4IIH3</accession>
<dbReference type="AlphaFoldDB" id="A0A7S4IIH3"/>
<comment type="subcellular location">
    <subcellularLocation>
        <location evidence="1">Cell membrane</location>
    </subcellularLocation>
</comment>
<dbReference type="InterPro" id="IPR011042">
    <property type="entry name" value="6-blade_b-propeller_TolB-like"/>
</dbReference>
<gene>
    <name evidence="6" type="ORF">VSP0166_LOCUS12918</name>
</gene>
<dbReference type="InterPro" id="IPR009722">
    <property type="entry name" value="YjiK/CarP"/>
</dbReference>
<reference evidence="6" key="1">
    <citation type="submission" date="2021-01" db="EMBL/GenBank/DDBJ databases">
        <authorList>
            <person name="Corre E."/>
            <person name="Pelletier E."/>
            <person name="Niang G."/>
            <person name="Scheremetjew M."/>
            <person name="Finn R."/>
            <person name="Kale V."/>
            <person name="Holt S."/>
            <person name="Cochrane G."/>
            <person name="Meng A."/>
            <person name="Brown T."/>
            <person name="Cohen L."/>
        </authorList>
    </citation>
    <scope>NUCLEOTIDE SEQUENCE</scope>
    <source>
        <strain evidence="6">DIVA3 518/3/11/1/6</strain>
    </source>
</reference>
<evidence type="ECO:0000256" key="4">
    <source>
        <dbReference type="SAM" id="Phobius"/>
    </source>
</evidence>
<keyword evidence="5" id="KW-0732">Signal</keyword>
<organism evidence="6">
    <name type="scientific">Vannella robusta</name>
    <dbReference type="NCBI Taxonomy" id="1487602"/>
    <lineage>
        <taxon>Eukaryota</taxon>
        <taxon>Amoebozoa</taxon>
        <taxon>Discosea</taxon>
        <taxon>Flabellinia</taxon>
        <taxon>Vannellidae</taxon>
        <taxon>Vannella</taxon>
    </lineage>
</organism>
<keyword evidence="4" id="KW-1133">Transmembrane helix</keyword>
<keyword evidence="4" id="KW-0812">Transmembrane</keyword>
<sequence length="424" mass="47703">MESVTRFCFQILLVFLIAMEAQGTKKNPLQPFKARIIHSAGEPSGITYCTSTGTLWIISDSNSRIYEADLEGNIITEWFFTSHHDVEAVTCDDANQLIYIAEEGKMTITSFVLPRTTDKSTYHVSSKKPFLKPVSSFYVDLQGIRSTKPDLPGLEGLTWVPSHDLFIAAVEKKPSLLLTISKEGDLKEAQKTNFSGDLSGVAYDDELDKLWVLSDKSERVFLTDITGKHIYDYWDLPVENPEGIVINNNVTPPTLYIVTDPSSPKGKQYIPGMFFFTKPTQGTGLRYYNGNDPSPAKVQCDGCEEVWKAADKVVNKEHKHGPSVTTIVLASVLPPVSLMLFFCSVIVLVKALIILKRKQKSRAEDFDVLIHEPEHQYSDDLEVVYDQYSQRSVLHRILSTMSKNCHIVRKECQREALLDDSPEV</sequence>
<proteinExistence type="predicted"/>
<dbReference type="Gene3D" id="2.120.10.30">
    <property type="entry name" value="TolB, C-terminal domain"/>
    <property type="match status" value="1"/>
</dbReference>